<dbReference type="EMBL" id="MU857742">
    <property type="protein sequence ID" value="KAK4244386.1"/>
    <property type="molecule type" value="Genomic_DNA"/>
</dbReference>
<evidence type="ECO:0000313" key="1">
    <source>
        <dbReference type="EMBL" id="KAK4244386.1"/>
    </source>
</evidence>
<protein>
    <submittedName>
        <fullName evidence="1">Uncharacterized protein</fullName>
    </submittedName>
</protein>
<comment type="caution">
    <text evidence="1">The sequence shown here is derived from an EMBL/GenBank/DDBJ whole genome shotgun (WGS) entry which is preliminary data.</text>
</comment>
<organism evidence="1 2">
    <name type="scientific">Corynascus novoguineensis</name>
    <dbReference type="NCBI Taxonomy" id="1126955"/>
    <lineage>
        <taxon>Eukaryota</taxon>
        <taxon>Fungi</taxon>
        <taxon>Dikarya</taxon>
        <taxon>Ascomycota</taxon>
        <taxon>Pezizomycotina</taxon>
        <taxon>Sordariomycetes</taxon>
        <taxon>Sordariomycetidae</taxon>
        <taxon>Sordariales</taxon>
        <taxon>Chaetomiaceae</taxon>
        <taxon>Corynascus</taxon>
    </lineage>
</organism>
<reference evidence="1" key="2">
    <citation type="submission" date="2023-05" db="EMBL/GenBank/DDBJ databases">
        <authorList>
            <consortium name="Lawrence Berkeley National Laboratory"/>
            <person name="Steindorff A."/>
            <person name="Hensen N."/>
            <person name="Bonometti L."/>
            <person name="Westerberg I."/>
            <person name="Brannstrom I.O."/>
            <person name="Guillou S."/>
            <person name="Cros-Aarteil S."/>
            <person name="Calhoun S."/>
            <person name="Haridas S."/>
            <person name="Kuo A."/>
            <person name="Mondo S."/>
            <person name="Pangilinan J."/>
            <person name="Riley R."/>
            <person name="Labutti K."/>
            <person name="Andreopoulos B."/>
            <person name="Lipzen A."/>
            <person name="Chen C."/>
            <person name="Yanf M."/>
            <person name="Daum C."/>
            <person name="Ng V."/>
            <person name="Clum A."/>
            <person name="Ohm R."/>
            <person name="Martin F."/>
            <person name="Silar P."/>
            <person name="Natvig D."/>
            <person name="Lalanne C."/>
            <person name="Gautier V."/>
            <person name="Ament-Velasquez S.L."/>
            <person name="Kruys A."/>
            <person name="Hutchinson M.I."/>
            <person name="Powell A.J."/>
            <person name="Barry K."/>
            <person name="Miller A.N."/>
            <person name="Grigoriev I.V."/>
            <person name="Debuchy R."/>
            <person name="Gladieux P."/>
            <person name="Thoren M.H."/>
            <person name="Johannesson H."/>
        </authorList>
    </citation>
    <scope>NUCLEOTIDE SEQUENCE</scope>
    <source>
        <strain evidence="1">CBS 359.72</strain>
    </source>
</reference>
<reference evidence="1" key="1">
    <citation type="journal article" date="2023" name="Mol. Phylogenet. Evol.">
        <title>Genome-scale phylogeny and comparative genomics of the fungal order Sordariales.</title>
        <authorList>
            <person name="Hensen N."/>
            <person name="Bonometti L."/>
            <person name="Westerberg I."/>
            <person name="Brannstrom I.O."/>
            <person name="Guillou S."/>
            <person name="Cros-Aarteil S."/>
            <person name="Calhoun S."/>
            <person name="Haridas S."/>
            <person name="Kuo A."/>
            <person name="Mondo S."/>
            <person name="Pangilinan J."/>
            <person name="Riley R."/>
            <person name="LaButti K."/>
            <person name="Andreopoulos B."/>
            <person name="Lipzen A."/>
            <person name="Chen C."/>
            <person name="Yan M."/>
            <person name="Daum C."/>
            <person name="Ng V."/>
            <person name="Clum A."/>
            <person name="Steindorff A."/>
            <person name="Ohm R.A."/>
            <person name="Martin F."/>
            <person name="Silar P."/>
            <person name="Natvig D.O."/>
            <person name="Lalanne C."/>
            <person name="Gautier V."/>
            <person name="Ament-Velasquez S.L."/>
            <person name="Kruys A."/>
            <person name="Hutchinson M.I."/>
            <person name="Powell A.J."/>
            <person name="Barry K."/>
            <person name="Miller A.N."/>
            <person name="Grigoriev I.V."/>
            <person name="Debuchy R."/>
            <person name="Gladieux P."/>
            <person name="Hiltunen Thoren M."/>
            <person name="Johannesson H."/>
        </authorList>
    </citation>
    <scope>NUCLEOTIDE SEQUENCE</scope>
    <source>
        <strain evidence="1">CBS 359.72</strain>
    </source>
</reference>
<accession>A0AAN7CLM9</accession>
<dbReference type="AlphaFoldDB" id="A0AAN7CLM9"/>
<keyword evidence="2" id="KW-1185">Reference proteome</keyword>
<sequence>KNGPVTVGYVTKTSLWQRIILSQDVEDQFVPAVQEKADAGNLSKDVKSVALILTPHASEADSRTHFTAFEMQEDGDVSTGTVRHILPLRK</sequence>
<feature type="non-terminal residue" evidence="1">
    <location>
        <position position="1"/>
    </location>
</feature>
<dbReference type="Proteomes" id="UP001303647">
    <property type="component" value="Unassembled WGS sequence"/>
</dbReference>
<gene>
    <name evidence="1" type="ORF">C7999DRAFT_17365</name>
</gene>
<proteinExistence type="predicted"/>
<name>A0AAN7CLM9_9PEZI</name>
<evidence type="ECO:0000313" key="2">
    <source>
        <dbReference type="Proteomes" id="UP001303647"/>
    </source>
</evidence>